<dbReference type="PANTHER" id="PTHR10829:SF23">
    <property type="entry name" value="CORTACTIN, ISOFORM A"/>
    <property type="match status" value="1"/>
</dbReference>
<dbReference type="GO" id="GO:0051015">
    <property type="term" value="F:actin filament binding"/>
    <property type="evidence" value="ECO:0007669"/>
    <property type="project" value="TreeGrafter"/>
</dbReference>
<dbReference type="Pfam" id="PF02218">
    <property type="entry name" value="HS1_rep"/>
    <property type="match status" value="4"/>
</dbReference>
<protein>
    <submittedName>
        <fullName evidence="9">SH3 domain-containing protein</fullName>
    </submittedName>
</protein>
<dbReference type="InterPro" id="IPR003134">
    <property type="entry name" value="Hs1_Cortactin"/>
</dbReference>
<evidence type="ECO:0000259" key="6">
    <source>
        <dbReference type="PROSITE" id="PS50002"/>
    </source>
</evidence>
<reference evidence="7 8" key="1">
    <citation type="submission" date="2018-11" db="EMBL/GenBank/DDBJ databases">
        <authorList>
            <consortium name="Pathogen Informatics"/>
        </authorList>
    </citation>
    <scope>NUCLEOTIDE SEQUENCE [LARGE SCALE GENOMIC DNA]</scope>
</reference>
<dbReference type="GO" id="GO:0005886">
    <property type="term" value="C:plasma membrane"/>
    <property type="evidence" value="ECO:0007669"/>
    <property type="project" value="TreeGrafter"/>
</dbReference>
<evidence type="ECO:0000256" key="5">
    <source>
        <dbReference type="SAM" id="MobiDB-lite"/>
    </source>
</evidence>
<evidence type="ECO:0000313" key="7">
    <source>
        <dbReference type="EMBL" id="VDP16185.1"/>
    </source>
</evidence>
<dbReference type="PRINTS" id="PR00452">
    <property type="entry name" value="SH3DOMAIN"/>
</dbReference>
<feature type="region of interest" description="Disordered" evidence="5">
    <location>
        <begin position="180"/>
        <end position="220"/>
    </location>
</feature>
<keyword evidence="8" id="KW-1185">Reference proteome</keyword>
<dbReference type="OrthoDB" id="5971719at2759"/>
<evidence type="ECO:0000313" key="8">
    <source>
        <dbReference type="Proteomes" id="UP000050761"/>
    </source>
</evidence>
<feature type="compositionally biased region" description="Basic and acidic residues" evidence="5">
    <location>
        <begin position="266"/>
        <end position="296"/>
    </location>
</feature>
<evidence type="ECO:0000256" key="4">
    <source>
        <dbReference type="PROSITE-ProRule" id="PRU00192"/>
    </source>
</evidence>
<evidence type="ECO:0000256" key="1">
    <source>
        <dbReference type="ARBA" id="ARBA00022443"/>
    </source>
</evidence>
<feature type="region of interest" description="Disordered" evidence="5">
    <location>
        <begin position="140"/>
        <end position="164"/>
    </location>
</feature>
<dbReference type="SMART" id="SM00326">
    <property type="entry name" value="SH3"/>
    <property type="match status" value="1"/>
</dbReference>
<feature type="region of interest" description="Disordered" evidence="5">
    <location>
        <begin position="258"/>
        <end position="381"/>
    </location>
</feature>
<gene>
    <name evidence="7" type="ORF">HPBE_LOCUS19682</name>
</gene>
<keyword evidence="3" id="KW-0677">Repeat</keyword>
<dbReference type="GO" id="GO:0030833">
    <property type="term" value="P:regulation of actin filament polymerization"/>
    <property type="evidence" value="ECO:0007669"/>
    <property type="project" value="TreeGrafter"/>
</dbReference>
<keyword evidence="1 4" id="KW-0728">SH3 domain</keyword>
<evidence type="ECO:0000256" key="3">
    <source>
        <dbReference type="ARBA" id="ARBA00022737"/>
    </source>
</evidence>
<dbReference type="GO" id="GO:0030864">
    <property type="term" value="C:cortical actin cytoskeleton"/>
    <property type="evidence" value="ECO:0007669"/>
    <property type="project" value="TreeGrafter"/>
</dbReference>
<feature type="region of interest" description="Disordered" evidence="5">
    <location>
        <begin position="99"/>
        <end position="126"/>
    </location>
</feature>
<dbReference type="Pfam" id="PF00018">
    <property type="entry name" value="SH3_1"/>
    <property type="match status" value="1"/>
</dbReference>
<dbReference type="Gene3D" id="2.30.30.40">
    <property type="entry name" value="SH3 Domains"/>
    <property type="match status" value="1"/>
</dbReference>
<dbReference type="PANTHER" id="PTHR10829">
    <property type="entry name" value="CORTACTIN AND DREBRIN"/>
    <property type="match status" value="1"/>
</dbReference>
<feature type="domain" description="SH3" evidence="6">
    <location>
        <begin position="389"/>
        <end position="446"/>
    </location>
</feature>
<dbReference type="GO" id="GO:0005884">
    <property type="term" value="C:actin filament"/>
    <property type="evidence" value="ECO:0007669"/>
    <property type="project" value="TreeGrafter"/>
</dbReference>
<feature type="compositionally biased region" description="Basic and acidic residues" evidence="5">
    <location>
        <begin position="140"/>
        <end position="154"/>
    </location>
</feature>
<dbReference type="InterPro" id="IPR001452">
    <property type="entry name" value="SH3_domain"/>
</dbReference>
<dbReference type="Proteomes" id="UP000050761">
    <property type="component" value="Unassembled WGS sequence"/>
</dbReference>
<keyword evidence="2" id="KW-0597">Phosphoprotein</keyword>
<organism evidence="7">
    <name type="scientific">Heligmosomoides polygyrus</name>
    <name type="common">Parasitic roundworm</name>
    <dbReference type="NCBI Taxonomy" id="6339"/>
    <lineage>
        <taxon>Eukaryota</taxon>
        <taxon>Metazoa</taxon>
        <taxon>Ecdysozoa</taxon>
        <taxon>Nematoda</taxon>
        <taxon>Chromadorea</taxon>
        <taxon>Rhabditida</taxon>
        <taxon>Rhabditina</taxon>
        <taxon>Rhabditomorpha</taxon>
        <taxon>Strongyloidea</taxon>
        <taxon>Heligmosomidae</taxon>
        <taxon>Heligmosomoides</taxon>
    </lineage>
</organism>
<dbReference type="PROSITE" id="PS50002">
    <property type="entry name" value="SH3"/>
    <property type="match status" value="1"/>
</dbReference>
<dbReference type="SUPFAM" id="SSF50044">
    <property type="entry name" value="SH3-domain"/>
    <property type="match status" value="1"/>
</dbReference>
<dbReference type="EMBL" id="UZAH01031542">
    <property type="protein sequence ID" value="VDP16185.1"/>
    <property type="molecule type" value="Genomic_DNA"/>
</dbReference>
<dbReference type="WBParaSite" id="HPBE_0001968301-mRNA-1">
    <property type="protein sequence ID" value="HPBE_0001968301-mRNA-1"/>
    <property type="gene ID" value="HPBE_0001968301"/>
</dbReference>
<dbReference type="FunFam" id="2.30.30.40:FF:000398">
    <property type="entry name" value="Hematopoietic cell-specific Lyn substrate 1"/>
    <property type="match status" value="1"/>
</dbReference>
<reference evidence="9" key="2">
    <citation type="submission" date="2019-09" db="UniProtKB">
        <authorList>
            <consortium name="WormBaseParasite"/>
        </authorList>
    </citation>
    <scope>IDENTIFICATION</scope>
</reference>
<dbReference type="GO" id="GO:0030427">
    <property type="term" value="C:site of polarized growth"/>
    <property type="evidence" value="ECO:0007669"/>
    <property type="project" value="TreeGrafter"/>
</dbReference>
<dbReference type="CDD" id="cd11959">
    <property type="entry name" value="SH3_Cortactin"/>
    <property type="match status" value="1"/>
</dbReference>
<dbReference type="AlphaFoldDB" id="A0A3P8CCU9"/>
<evidence type="ECO:0000256" key="2">
    <source>
        <dbReference type="ARBA" id="ARBA00022553"/>
    </source>
</evidence>
<dbReference type="PROSITE" id="PS51090">
    <property type="entry name" value="CORTACTIN"/>
    <property type="match status" value="4"/>
</dbReference>
<name>A0A3P8CCU9_HELPZ</name>
<proteinExistence type="predicted"/>
<dbReference type="InterPro" id="IPR036028">
    <property type="entry name" value="SH3-like_dom_sf"/>
</dbReference>
<sequence>MATMSRGRRIFLSELPPCLRLPVNFRIFFESAMYSQRFSDAASGYGGKYGVQVDRKDKSAAGWDERSELTKHESQMDYKKGFGGKFGVQSDRQDASAVGWDTKEQVPKHASQTDYKQGFGGKFGVQKDRQDKAAVGYEVHSDLQKHESQTDYKKGFGGKFGIQSDRQDRSAAGFEYHEQLAKHERIDKSNNQTRGEEPERAPVAQKERSPAPERARASDLRARFEKMSAAEVGAVTSFGGCNCIYFALLCSPPVLKLSGSSYTVRQPDDRVAAERERRKREDQALQEQQRREERKSQTSRSLSFNPAAGDSNKTPTAYAPPPAPAATAAAPQRYDVVPGDDDEMDMTSAAPPPALASRYDMPPCEEPPVAPQQPHGDPLKGPAHPLDASHGLTAVAIYDYQKSDDDEISFEPDDIITNIEQIDAGWWRGVCNGQYGLFPANYVELK</sequence>
<evidence type="ECO:0000313" key="9">
    <source>
        <dbReference type="WBParaSite" id="HPBE_0001968301-mRNA-1"/>
    </source>
</evidence>
<dbReference type="InterPro" id="IPR035716">
    <property type="entry name" value="Cortactin_SH3"/>
</dbReference>
<accession>A0A3P8CCU9</accession>
<dbReference type="GO" id="GO:0016477">
    <property type="term" value="P:cell migration"/>
    <property type="evidence" value="ECO:0007669"/>
    <property type="project" value="TreeGrafter"/>
</dbReference>